<sequence>VKIADLSECPPGNLLEVEAGRERIVLANVDGDVYALQNRCSHQDLPLSDGELEGDRLECLYHGARFDVCTGKAVGLPAIKPVPSYDVQIRGQEIFVQI</sequence>
<dbReference type="PROSITE" id="PS51296">
    <property type="entry name" value="RIESKE"/>
    <property type="match status" value="1"/>
</dbReference>
<dbReference type="Pfam" id="PF00355">
    <property type="entry name" value="Rieske"/>
    <property type="match status" value="1"/>
</dbReference>
<dbReference type="InterPro" id="IPR017941">
    <property type="entry name" value="Rieske_2Fe-2S"/>
</dbReference>
<organism evidence="6">
    <name type="scientific">marine metagenome</name>
    <dbReference type="NCBI Taxonomy" id="408172"/>
    <lineage>
        <taxon>unclassified sequences</taxon>
        <taxon>metagenomes</taxon>
        <taxon>ecological metagenomes</taxon>
    </lineage>
</organism>
<dbReference type="GO" id="GO:0046872">
    <property type="term" value="F:metal ion binding"/>
    <property type="evidence" value="ECO:0007669"/>
    <property type="project" value="UniProtKB-KW"/>
</dbReference>
<evidence type="ECO:0000256" key="3">
    <source>
        <dbReference type="ARBA" id="ARBA00023004"/>
    </source>
</evidence>
<evidence type="ECO:0000256" key="1">
    <source>
        <dbReference type="ARBA" id="ARBA00022714"/>
    </source>
</evidence>
<dbReference type="CDD" id="cd03528">
    <property type="entry name" value="Rieske_RO_ferredoxin"/>
    <property type="match status" value="1"/>
</dbReference>
<dbReference type="SUPFAM" id="SSF50022">
    <property type="entry name" value="ISP domain"/>
    <property type="match status" value="1"/>
</dbReference>
<evidence type="ECO:0000256" key="4">
    <source>
        <dbReference type="ARBA" id="ARBA00023014"/>
    </source>
</evidence>
<dbReference type="InterPro" id="IPR036922">
    <property type="entry name" value="Rieske_2Fe-2S_sf"/>
</dbReference>
<gene>
    <name evidence="6" type="ORF">METZ01_LOCUS13985</name>
</gene>
<dbReference type="GO" id="GO:0051537">
    <property type="term" value="F:2 iron, 2 sulfur cluster binding"/>
    <property type="evidence" value="ECO:0007669"/>
    <property type="project" value="UniProtKB-KW"/>
</dbReference>
<dbReference type="PANTHER" id="PTHR21496">
    <property type="entry name" value="FERREDOXIN-RELATED"/>
    <property type="match status" value="1"/>
</dbReference>
<dbReference type="EMBL" id="UINC01000782">
    <property type="protein sequence ID" value="SUZ61131.1"/>
    <property type="molecule type" value="Genomic_DNA"/>
</dbReference>
<keyword evidence="1" id="KW-0001">2Fe-2S</keyword>
<dbReference type="Gene3D" id="2.102.10.10">
    <property type="entry name" value="Rieske [2Fe-2S] iron-sulphur domain"/>
    <property type="match status" value="1"/>
</dbReference>
<keyword evidence="2" id="KW-0479">Metal-binding</keyword>
<dbReference type="PANTHER" id="PTHR21496:SF23">
    <property type="entry name" value="3-PHENYLPROPIONATE_CINNAMIC ACID DIOXYGENASE FERREDOXIN SUBUNIT"/>
    <property type="match status" value="1"/>
</dbReference>
<keyword evidence="4" id="KW-0411">Iron-sulfur</keyword>
<feature type="non-terminal residue" evidence="6">
    <location>
        <position position="1"/>
    </location>
</feature>
<evidence type="ECO:0000313" key="6">
    <source>
        <dbReference type="EMBL" id="SUZ61131.1"/>
    </source>
</evidence>
<name>A0A381P2J3_9ZZZZ</name>
<proteinExistence type="predicted"/>
<keyword evidence="3" id="KW-0408">Iron</keyword>
<evidence type="ECO:0000259" key="5">
    <source>
        <dbReference type="PROSITE" id="PS51296"/>
    </source>
</evidence>
<protein>
    <recommendedName>
        <fullName evidence="5">Rieske domain-containing protein</fullName>
    </recommendedName>
</protein>
<feature type="domain" description="Rieske" evidence="5">
    <location>
        <begin position="1"/>
        <end position="96"/>
    </location>
</feature>
<dbReference type="AlphaFoldDB" id="A0A381P2J3"/>
<evidence type="ECO:0000256" key="2">
    <source>
        <dbReference type="ARBA" id="ARBA00022723"/>
    </source>
</evidence>
<reference evidence="6" key="1">
    <citation type="submission" date="2018-05" db="EMBL/GenBank/DDBJ databases">
        <authorList>
            <person name="Lanie J.A."/>
            <person name="Ng W.-L."/>
            <person name="Kazmierczak K.M."/>
            <person name="Andrzejewski T.M."/>
            <person name="Davidsen T.M."/>
            <person name="Wayne K.J."/>
            <person name="Tettelin H."/>
            <person name="Glass J.I."/>
            <person name="Rusch D."/>
            <person name="Podicherti R."/>
            <person name="Tsui H.-C.T."/>
            <person name="Winkler M.E."/>
        </authorList>
    </citation>
    <scope>NUCLEOTIDE SEQUENCE</scope>
</reference>
<accession>A0A381P2J3</accession>